<comment type="caution">
    <text evidence="1">The sequence shown here is derived from an EMBL/GenBank/DDBJ whole genome shotgun (WGS) entry which is preliminary data.</text>
</comment>
<proteinExistence type="predicted"/>
<protein>
    <submittedName>
        <fullName evidence="1">Uncharacterized protein</fullName>
    </submittedName>
</protein>
<accession>A0ABD1HK21</accession>
<reference evidence="1 2" key="1">
    <citation type="submission" date="2024-06" db="EMBL/GenBank/DDBJ databases">
        <title>A chromosome level genome sequence of Diviner's sage (Salvia divinorum).</title>
        <authorList>
            <person name="Ford S.A."/>
            <person name="Ro D.-K."/>
            <person name="Ness R.W."/>
            <person name="Phillips M.A."/>
        </authorList>
    </citation>
    <scope>NUCLEOTIDE SEQUENCE [LARGE SCALE GENOMIC DNA]</scope>
    <source>
        <strain evidence="1">SAF-2024a</strain>
        <tissue evidence="1">Leaf</tissue>
    </source>
</reference>
<gene>
    <name evidence="1" type="ORF">AAHA92_12380</name>
</gene>
<sequence length="77" mass="8640">MLPTRGLQVEVLAKMHRLGVINVVCSSSEVSQRVIGKYTQILSYMEPELLLMLWGAKISSTNGKSWNDTECAKETIR</sequence>
<dbReference type="Proteomes" id="UP001567538">
    <property type="component" value="Unassembled WGS sequence"/>
</dbReference>
<organism evidence="1 2">
    <name type="scientific">Salvia divinorum</name>
    <name type="common">Maria pastora</name>
    <name type="synonym">Diviner's sage</name>
    <dbReference type="NCBI Taxonomy" id="28513"/>
    <lineage>
        <taxon>Eukaryota</taxon>
        <taxon>Viridiplantae</taxon>
        <taxon>Streptophyta</taxon>
        <taxon>Embryophyta</taxon>
        <taxon>Tracheophyta</taxon>
        <taxon>Spermatophyta</taxon>
        <taxon>Magnoliopsida</taxon>
        <taxon>eudicotyledons</taxon>
        <taxon>Gunneridae</taxon>
        <taxon>Pentapetalae</taxon>
        <taxon>asterids</taxon>
        <taxon>lamiids</taxon>
        <taxon>Lamiales</taxon>
        <taxon>Lamiaceae</taxon>
        <taxon>Nepetoideae</taxon>
        <taxon>Mentheae</taxon>
        <taxon>Salviinae</taxon>
        <taxon>Salvia</taxon>
        <taxon>Salvia subgen. Calosphace</taxon>
    </lineage>
</organism>
<evidence type="ECO:0000313" key="1">
    <source>
        <dbReference type="EMBL" id="KAL1556804.1"/>
    </source>
</evidence>
<evidence type="ECO:0000313" key="2">
    <source>
        <dbReference type="Proteomes" id="UP001567538"/>
    </source>
</evidence>
<dbReference type="EMBL" id="JBEAFC010000005">
    <property type="protein sequence ID" value="KAL1556804.1"/>
    <property type="molecule type" value="Genomic_DNA"/>
</dbReference>
<keyword evidence="2" id="KW-1185">Reference proteome</keyword>
<dbReference type="AlphaFoldDB" id="A0ABD1HK21"/>
<name>A0ABD1HK21_SALDI</name>